<dbReference type="STRING" id="8022.A0A060X109"/>
<gene>
    <name evidence="3" type="ORF">GSONMT00044027001</name>
</gene>
<evidence type="ECO:0000256" key="1">
    <source>
        <dbReference type="SAM" id="MobiDB-lite"/>
    </source>
</evidence>
<sequence>MLTTLFSLTLPLPIFPHLLPLTTLSCLVPLRPLHPPGPACTTKPWRATLQPKYWHPALRTCKPRFCKNHYAEMEATLLRMYEWLLDRFSFFLGVKPDCVYEEVLKVERHFLRSSKPWARALTTPTKTQPRKQPNGKQTRKTTLFSRQLKRVTSSGPTTMDCYCAIMPC</sequence>
<keyword evidence="2" id="KW-0732">Signal</keyword>
<reference evidence="3" key="1">
    <citation type="journal article" date="2014" name="Nat. Commun.">
        <title>The rainbow trout genome provides novel insights into evolution after whole-genome duplication in vertebrates.</title>
        <authorList>
            <person name="Berthelot C."/>
            <person name="Brunet F."/>
            <person name="Chalopin D."/>
            <person name="Juanchich A."/>
            <person name="Bernard M."/>
            <person name="Noel B."/>
            <person name="Bento P."/>
            <person name="Da Silva C."/>
            <person name="Labadie K."/>
            <person name="Alberti A."/>
            <person name="Aury J.M."/>
            <person name="Louis A."/>
            <person name="Dehais P."/>
            <person name="Bardou P."/>
            <person name="Montfort J."/>
            <person name="Klopp C."/>
            <person name="Cabau C."/>
            <person name="Gaspin C."/>
            <person name="Thorgaard G.H."/>
            <person name="Boussaha M."/>
            <person name="Quillet E."/>
            <person name="Guyomard R."/>
            <person name="Galiana D."/>
            <person name="Bobe J."/>
            <person name="Volff J.N."/>
            <person name="Genet C."/>
            <person name="Wincker P."/>
            <person name="Jaillon O."/>
            <person name="Roest Crollius H."/>
            <person name="Guiguen Y."/>
        </authorList>
    </citation>
    <scope>NUCLEOTIDE SEQUENCE [LARGE SCALE GENOMIC DNA]</scope>
</reference>
<dbReference type="PaxDb" id="8022-A0A060X109"/>
<reference evidence="3" key="2">
    <citation type="submission" date="2014-03" db="EMBL/GenBank/DDBJ databases">
        <authorList>
            <person name="Genoscope - CEA"/>
        </authorList>
    </citation>
    <scope>NUCLEOTIDE SEQUENCE</scope>
</reference>
<organism evidence="3 4">
    <name type="scientific">Oncorhynchus mykiss</name>
    <name type="common">Rainbow trout</name>
    <name type="synonym">Salmo gairdneri</name>
    <dbReference type="NCBI Taxonomy" id="8022"/>
    <lineage>
        <taxon>Eukaryota</taxon>
        <taxon>Metazoa</taxon>
        <taxon>Chordata</taxon>
        <taxon>Craniata</taxon>
        <taxon>Vertebrata</taxon>
        <taxon>Euteleostomi</taxon>
        <taxon>Actinopterygii</taxon>
        <taxon>Neopterygii</taxon>
        <taxon>Teleostei</taxon>
        <taxon>Protacanthopterygii</taxon>
        <taxon>Salmoniformes</taxon>
        <taxon>Salmonidae</taxon>
        <taxon>Salmoninae</taxon>
        <taxon>Oncorhynchus</taxon>
    </lineage>
</organism>
<feature type="region of interest" description="Disordered" evidence="1">
    <location>
        <begin position="121"/>
        <end position="140"/>
    </location>
</feature>
<feature type="compositionally biased region" description="Low complexity" evidence="1">
    <location>
        <begin position="122"/>
        <end position="132"/>
    </location>
</feature>
<protein>
    <submittedName>
        <fullName evidence="3">Uncharacterized protein</fullName>
    </submittedName>
</protein>
<feature type="signal peptide" evidence="2">
    <location>
        <begin position="1"/>
        <end position="16"/>
    </location>
</feature>
<dbReference type="AlphaFoldDB" id="A0A060X109"/>
<accession>A0A060X109</accession>
<feature type="chain" id="PRO_5001590475" evidence="2">
    <location>
        <begin position="17"/>
        <end position="168"/>
    </location>
</feature>
<evidence type="ECO:0000313" key="3">
    <source>
        <dbReference type="EMBL" id="CDQ73146.1"/>
    </source>
</evidence>
<evidence type="ECO:0000256" key="2">
    <source>
        <dbReference type="SAM" id="SignalP"/>
    </source>
</evidence>
<dbReference type="Proteomes" id="UP000193380">
    <property type="component" value="Unassembled WGS sequence"/>
</dbReference>
<evidence type="ECO:0000313" key="4">
    <source>
        <dbReference type="Proteomes" id="UP000193380"/>
    </source>
</evidence>
<proteinExistence type="predicted"/>
<dbReference type="EMBL" id="FR904882">
    <property type="protein sequence ID" value="CDQ73146.1"/>
    <property type="molecule type" value="Genomic_DNA"/>
</dbReference>
<name>A0A060X109_ONCMY</name>